<dbReference type="RefSeq" id="XP_068356538.1">
    <property type="nucleotide sequence ID" value="XM_068506643.1"/>
</dbReference>
<dbReference type="EMBL" id="MLAK01000828">
    <property type="protein sequence ID" value="OHT03402.1"/>
    <property type="molecule type" value="Genomic_DNA"/>
</dbReference>
<name>A0A1J4JXK2_9EUKA</name>
<keyword evidence="3" id="KW-1185">Reference proteome</keyword>
<dbReference type="AlphaFoldDB" id="A0A1J4JXK2"/>
<evidence type="ECO:0000313" key="2">
    <source>
        <dbReference type="EMBL" id="OHT03402.1"/>
    </source>
</evidence>
<gene>
    <name evidence="2" type="ORF">TRFO_29210</name>
</gene>
<dbReference type="VEuPathDB" id="TrichDB:TRFO_29210"/>
<dbReference type="Proteomes" id="UP000179807">
    <property type="component" value="Unassembled WGS sequence"/>
</dbReference>
<evidence type="ECO:0000313" key="3">
    <source>
        <dbReference type="Proteomes" id="UP000179807"/>
    </source>
</evidence>
<accession>A0A1J4JXK2</accession>
<proteinExistence type="predicted"/>
<keyword evidence="1" id="KW-0175">Coiled coil</keyword>
<organism evidence="2 3">
    <name type="scientific">Tritrichomonas foetus</name>
    <dbReference type="NCBI Taxonomy" id="1144522"/>
    <lineage>
        <taxon>Eukaryota</taxon>
        <taxon>Metamonada</taxon>
        <taxon>Parabasalia</taxon>
        <taxon>Tritrichomonadida</taxon>
        <taxon>Tritrichomonadidae</taxon>
        <taxon>Tritrichomonas</taxon>
    </lineage>
</organism>
<evidence type="ECO:0000256" key="1">
    <source>
        <dbReference type="SAM" id="Coils"/>
    </source>
</evidence>
<sequence length="86" mass="10173">MYYIKGYKITKIKGVLCLQRFEDKLKEEENKQKECLNNDSTMDILEEFREEYMVEIKNIKEAINKIIGFINEINQTTTLVSTPSMT</sequence>
<reference evidence="2" key="1">
    <citation type="submission" date="2016-10" db="EMBL/GenBank/DDBJ databases">
        <authorList>
            <person name="Benchimol M."/>
            <person name="Almeida L.G."/>
            <person name="Vasconcelos A.T."/>
            <person name="Perreira-Neves A."/>
            <person name="Rosa I.A."/>
            <person name="Tasca T."/>
            <person name="Bogo M.R."/>
            <person name="de Souza W."/>
        </authorList>
    </citation>
    <scope>NUCLEOTIDE SEQUENCE [LARGE SCALE GENOMIC DNA]</scope>
    <source>
        <strain evidence="2">K</strain>
    </source>
</reference>
<dbReference type="GeneID" id="94841347"/>
<protein>
    <submittedName>
        <fullName evidence="2">Uncharacterized protein</fullName>
    </submittedName>
</protein>
<feature type="coiled-coil region" evidence="1">
    <location>
        <begin position="18"/>
        <end position="65"/>
    </location>
</feature>
<comment type="caution">
    <text evidence="2">The sequence shown here is derived from an EMBL/GenBank/DDBJ whole genome shotgun (WGS) entry which is preliminary data.</text>
</comment>